<organism evidence="4 5">
    <name type="scientific">Gluconacetobacter johannae</name>
    <dbReference type="NCBI Taxonomy" id="112140"/>
    <lineage>
        <taxon>Bacteria</taxon>
        <taxon>Pseudomonadati</taxon>
        <taxon>Pseudomonadota</taxon>
        <taxon>Alphaproteobacteria</taxon>
        <taxon>Acetobacterales</taxon>
        <taxon>Acetobacteraceae</taxon>
        <taxon>Gluconacetobacter</taxon>
    </lineage>
</organism>
<dbReference type="InterPro" id="IPR038277">
    <property type="entry name" value="UreF_sf"/>
</dbReference>
<reference evidence="4 5" key="1">
    <citation type="submission" date="2020-04" db="EMBL/GenBank/DDBJ databases">
        <title>Description of novel Gluconacetobacter.</title>
        <authorList>
            <person name="Sombolestani A."/>
        </authorList>
    </citation>
    <scope>NUCLEOTIDE SEQUENCE [LARGE SCALE GENOMIC DNA]</scope>
    <source>
        <strain evidence="4 5">LMG 21312</strain>
    </source>
</reference>
<keyword evidence="1 3" id="KW-0996">Nickel insertion</keyword>
<comment type="similarity">
    <text evidence="3">Belongs to the UreF family.</text>
</comment>
<comment type="caution">
    <text evidence="4">The sequence shown here is derived from an EMBL/GenBank/DDBJ whole genome shotgun (WGS) entry which is preliminary data.</text>
</comment>
<evidence type="ECO:0000313" key="5">
    <source>
        <dbReference type="Proteomes" id="UP000561066"/>
    </source>
</evidence>
<name>A0A7W4J6B3_9PROT</name>
<comment type="function">
    <text evidence="3">Required for maturation of urease via the functional incorporation of the urease nickel metallocenter.</text>
</comment>
<dbReference type="InterPro" id="IPR002639">
    <property type="entry name" value="UreF"/>
</dbReference>
<comment type="subunit">
    <text evidence="3">UreD, UreF and UreG form a complex that acts as a GTP-hydrolysis-dependent molecular chaperone, activating the urease apoprotein by helping to assemble the nickel containing metallocenter of UreC. The UreE protein probably delivers the nickel.</text>
</comment>
<comment type="subcellular location">
    <subcellularLocation>
        <location evidence="3">Cytoplasm</location>
    </subcellularLocation>
</comment>
<proteinExistence type="inferred from homology"/>
<evidence type="ECO:0000256" key="1">
    <source>
        <dbReference type="ARBA" id="ARBA00022988"/>
    </source>
</evidence>
<dbReference type="GO" id="GO:0005737">
    <property type="term" value="C:cytoplasm"/>
    <property type="evidence" value="ECO:0007669"/>
    <property type="project" value="UniProtKB-SubCell"/>
</dbReference>
<keyword evidence="5" id="KW-1185">Reference proteome</keyword>
<dbReference type="PANTHER" id="PTHR33620:SF1">
    <property type="entry name" value="UREASE ACCESSORY PROTEIN F"/>
    <property type="match status" value="1"/>
</dbReference>
<gene>
    <name evidence="3" type="primary">ureF</name>
    <name evidence="4" type="ORF">HLH21_04735</name>
</gene>
<dbReference type="GO" id="GO:0016151">
    <property type="term" value="F:nickel cation binding"/>
    <property type="evidence" value="ECO:0007669"/>
    <property type="project" value="UniProtKB-UniRule"/>
</dbReference>
<dbReference type="PANTHER" id="PTHR33620">
    <property type="entry name" value="UREASE ACCESSORY PROTEIN F"/>
    <property type="match status" value="1"/>
</dbReference>
<protein>
    <recommendedName>
        <fullName evidence="3">Urease accessory protein UreF</fullName>
    </recommendedName>
</protein>
<accession>A0A7W4J6B3</accession>
<keyword evidence="3" id="KW-0963">Cytoplasm</keyword>
<dbReference type="PIRSF" id="PIRSF009467">
    <property type="entry name" value="Ureas_acces_UreF"/>
    <property type="match status" value="1"/>
</dbReference>
<sequence length="242" mass="25136">MGITTTTIMTMGTARIPIPDLPVDDATLARLLNWLSPAFPTGGFAYSHGLEWAVQAGDVTDVATLVDWIGDLLSCGSLRNDLILVRAAWQARDGAALVSLTRIGCALASSRERWEETTRQGEAFLRGVAVWGVEIAGRGTPGVAWPLPVAHGAALGACGAGEHHTLVASASAVTAGLVSAAVRLVPLGQTDALRALAALERPIAAAVAATQGQGIADLGGLCFRADLAAMHHETQETRLFRT</sequence>
<evidence type="ECO:0000256" key="2">
    <source>
        <dbReference type="ARBA" id="ARBA00023186"/>
    </source>
</evidence>
<keyword evidence="2 3" id="KW-0143">Chaperone</keyword>
<dbReference type="AlphaFoldDB" id="A0A7W4J6B3"/>
<evidence type="ECO:0000313" key="4">
    <source>
        <dbReference type="EMBL" id="MBB2175232.1"/>
    </source>
</evidence>
<dbReference type="Proteomes" id="UP000561066">
    <property type="component" value="Unassembled WGS sequence"/>
</dbReference>
<dbReference type="HAMAP" id="MF_01385">
    <property type="entry name" value="UreF"/>
    <property type="match status" value="1"/>
</dbReference>
<dbReference type="EMBL" id="JABEQH010000005">
    <property type="protein sequence ID" value="MBB2175232.1"/>
    <property type="molecule type" value="Genomic_DNA"/>
</dbReference>
<evidence type="ECO:0000256" key="3">
    <source>
        <dbReference type="HAMAP-Rule" id="MF_01385"/>
    </source>
</evidence>
<dbReference type="Pfam" id="PF01730">
    <property type="entry name" value="UreF"/>
    <property type="match status" value="1"/>
</dbReference>
<dbReference type="Gene3D" id="1.10.4190.10">
    <property type="entry name" value="Urease accessory protein UreF"/>
    <property type="match status" value="1"/>
</dbReference>